<keyword evidence="3" id="KW-1185">Reference proteome</keyword>
<dbReference type="AlphaFoldDB" id="A0A1C0Y6U8"/>
<gene>
    <name evidence="2" type="ORF">A6M13_05780</name>
</gene>
<dbReference type="EMBL" id="MASJ01000039">
    <property type="protein sequence ID" value="OCS82909.1"/>
    <property type="molecule type" value="Genomic_DNA"/>
</dbReference>
<sequence>MQHIYEAGQSQTTFLLLHGTGGNEQSLLQLAQLIDPTANVLSVRGNVLEQGMPRFFRRLAEGVFDFEDLALRTKELHEFIGEASERYHFDREHVVALGYSNGANIAANLLFTYENSVKGAILHHPMVPRRDATIPNLEGTAVFIAAGVNDPMCTKAESEELTELLTAAGATVETAWYQYGHQLTMDEVNDAKAWFVRTFL</sequence>
<organism evidence="2 3">
    <name type="scientific">Caryophanon tenue</name>
    <dbReference type="NCBI Taxonomy" id="33978"/>
    <lineage>
        <taxon>Bacteria</taxon>
        <taxon>Bacillati</taxon>
        <taxon>Bacillota</taxon>
        <taxon>Bacilli</taxon>
        <taxon>Bacillales</taxon>
        <taxon>Caryophanaceae</taxon>
        <taxon>Caryophanon</taxon>
    </lineage>
</organism>
<reference evidence="2 3" key="1">
    <citation type="submission" date="2016-07" db="EMBL/GenBank/DDBJ databases">
        <title>Caryophanon tenue genome sequencing.</title>
        <authorList>
            <person name="Verma A."/>
            <person name="Pal Y."/>
            <person name="Krishnamurthi S."/>
        </authorList>
    </citation>
    <scope>NUCLEOTIDE SEQUENCE [LARGE SCALE GENOMIC DNA]</scope>
    <source>
        <strain evidence="2 3">DSM 14152</strain>
    </source>
</reference>
<accession>A0A1C0Y6U8</accession>
<feature type="domain" description="Dienelactone hydrolase" evidence="1">
    <location>
        <begin position="84"/>
        <end position="186"/>
    </location>
</feature>
<dbReference type="Proteomes" id="UP000093199">
    <property type="component" value="Unassembled WGS sequence"/>
</dbReference>
<evidence type="ECO:0000313" key="3">
    <source>
        <dbReference type="Proteomes" id="UP000093199"/>
    </source>
</evidence>
<dbReference type="PANTHER" id="PTHR10655">
    <property type="entry name" value="LYSOPHOSPHOLIPASE-RELATED"/>
    <property type="match status" value="1"/>
</dbReference>
<dbReference type="InterPro" id="IPR002925">
    <property type="entry name" value="Dienelactn_hydro"/>
</dbReference>
<name>A0A1C0Y6U8_9BACL</name>
<dbReference type="GO" id="GO:0016787">
    <property type="term" value="F:hydrolase activity"/>
    <property type="evidence" value="ECO:0007669"/>
    <property type="project" value="InterPro"/>
</dbReference>
<dbReference type="Gene3D" id="3.40.50.1820">
    <property type="entry name" value="alpha/beta hydrolase"/>
    <property type="match status" value="1"/>
</dbReference>
<dbReference type="InterPro" id="IPR029058">
    <property type="entry name" value="AB_hydrolase_fold"/>
</dbReference>
<dbReference type="OrthoDB" id="9796570at2"/>
<protein>
    <submittedName>
        <fullName evidence="2">Carboxylesterase</fullName>
    </submittedName>
</protein>
<dbReference type="STRING" id="33978.A6M13_05780"/>
<proteinExistence type="predicted"/>
<evidence type="ECO:0000259" key="1">
    <source>
        <dbReference type="Pfam" id="PF01738"/>
    </source>
</evidence>
<dbReference type="PANTHER" id="PTHR10655:SF17">
    <property type="entry name" value="LYSOPHOSPHOLIPASE-LIKE PROTEIN 1"/>
    <property type="match status" value="1"/>
</dbReference>
<dbReference type="SUPFAM" id="SSF53474">
    <property type="entry name" value="alpha/beta-Hydrolases"/>
    <property type="match status" value="1"/>
</dbReference>
<comment type="caution">
    <text evidence="2">The sequence shown here is derived from an EMBL/GenBank/DDBJ whole genome shotgun (WGS) entry which is preliminary data.</text>
</comment>
<dbReference type="InterPro" id="IPR050565">
    <property type="entry name" value="LYPA1-2/EST-like"/>
</dbReference>
<dbReference type="Pfam" id="PF01738">
    <property type="entry name" value="DLH"/>
    <property type="match status" value="1"/>
</dbReference>
<evidence type="ECO:0000313" key="2">
    <source>
        <dbReference type="EMBL" id="OCS82909.1"/>
    </source>
</evidence>
<dbReference type="RefSeq" id="WP_066547604.1">
    <property type="nucleotide sequence ID" value="NZ_MASJ01000039.1"/>
</dbReference>